<keyword evidence="2" id="KW-1184">Jasmonic acid signaling pathway</keyword>
<evidence type="ECO:0000259" key="4">
    <source>
        <dbReference type="PROSITE" id="PS51320"/>
    </source>
</evidence>
<proteinExistence type="inferred from homology"/>
<sequence>MYNPSDSAACRRSGRAPEKSSFAQTCNLLSQYLKEKRSLGITPRIEPKDEFPTARPPAIMNLLTNMENPGEKEAVGIFPPPLEPPSATQMTIFYCGKVLVFNDLPSEKAEEIMTMAGKGIVPSSRSAATVVSDKVTEPFTTREQPPTKVSGDLPIARRASLHRFFEKRKDRVTARAPYQVNSRQYSGSSTPTGESYRFKNGDDKKTQQSSNQFDLNL</sequence>
<comment type="domain">
    <text evidence="2">The jas domain is required for interaction with COI1.</text>
</comment>
<dbReference type="GO" id="GO:2000022">
    <property type="term" value="P:regulation of jasmonic acid mediated signaling pathway"/>
    <property type="evidence" value="ECO:0007669"/>
    <property type="project" value="UniProtKB-UniRule"/>
</dbReference>
<dbReference type="AlphaFoldDB" id="A0A6J1IS28"/>
<feature type="compositionally biased region" description="Basic and acidic residues" evidence="3">
    <location>
        <begin position="196"/>
        <end position="206"/>
    </location>
</feature>
<dbReference type="InterPro" id="IPR010399">
    <property type="entry name" value="Tify_dom"/>
</dbReference>
<dbReference type="KEGG" id="cmax:111480006"/>
<name>A0A6J1IS28_CUCMA</name>
<feature type="region of interest" description="Disordered" evidence="3">
    <location>
        <begin position="1"/>
        <end position="21"/>
    </location>
</feature>
<comment type="similarity">
    <text evidence="1 2">Belongs to the TIFY/JAZ family.</text>
</comment>
<evidence type="ECO:0000256" key="2">
    <source>
        <dbReference type="RuleBase" id="RU369065"/>
    </source>
</evidence>
<keyword evidence="2" id="KW-0539">Nucleus</keyword>
<accession>A0A6J1IS28</accession>
<dbReference type="Pfam" id="PF09425">
    <property type="entry name" value="Jas_motif"/>
    <property type="match status" value="1"/>
</dbReference>
<evidence type="ECO:0000313" key="6">
    <source>
        <dbReference type="RefSeq" id="XP_022980722.1"/>
    </source>
</evidence>
<dbReference type="GO" id="GO:0031347">
    <property type="term" value="P:regulation of defense response"/>
    <property type="evidence" value="ECO:0007669"/>
    <property type="project" value="UniProtKB-UniRule"/>
</dbReference>
<keyword evidence="5" id="KW-1185">Reference proteome</keyword>
<protein>
    <recommendedName>
        <fullName evidence="2">Protein TIFY</fullName>
    </recommendedName>
    <alternativeName>
        <fullName evidence="2">Jasmonate ZIM domain-containing protein</fullName>
    </alternativeName>
</protein>
<dbReference type="Pfam" id="PF06200">
    <property type="entry name" value="tify"/>
    <property type="match status" value="1"/>
</dbReference>
<feature type="region of interest" description="Disordered" evidence="3">
    <location>
        <begin position="175"/>
        <end position="217"/>
    </location>
</feature>
<dbReference type="RefSeq" id="XP_022980722.1">
    <property type="nucleotide sequence ID" value="XM_023124954.1"/>
</dbReference>
<dbReference type="SMART" id="SM00979">
    <property type="entry name" value="TIFY"/>
    <property type="match status" value="1"/>
</dbReference>
<dbReference type="OrthoDB" id="1937734at2759"/>
<dbReference type="PANTHER" id="PTHR33077">
    <property type="entry name" value="PROTEIN TIFY 4A-RELATED-RELATED"/>
    <property type="match status" value="1"/>
</dbReference>
<dbReference type="GeneID" id="111480006"/>
<evidence type="ECO:0000256" key="3">
    <source>
        <dbReference type="SAM" id="MobiDB-lite"/>
    </source>
</evidence>
<dbReference type="PROSITE" id="PS51320">
    <property type="entry name" value="TIFY"/>
    <property type="match status" value="1"/>
</dbReference>
<evidence type="ECO:0000256" key="1">
    <source>
        <dbReference type="ARBA" id="ARBA00008614"/>
    </source>
</evidence>
<feature type="compositionally biased region" description="Polar residues" evidence="3">
    <location>
        <begin position="179"/>
        <end position="193"/>
    </location>
</feature>
<dbReference type="InterPro" id="IPR018467">
    <property type="entry name" value="CCT_CS"/>
</dbReference>
<reference evidence="6" key="1">
    <citation type="submission" date="2025-08" db="UniProtKB">
        <authorList>
            <consortium name="RefSeq"/>
        </authorList>
    </citation>
    <scope>IDENTIFICATION</scope>
    <source>
        <tissue evidence="6">Young leaves</tissue>
    </source>
</reference>
<dbReference type="GO" id="GO:0009611">
    <property type="term" value="P:response to wounding"/>
    <property type="evidence" value="ECO:0007669"/>
    <property type="project" value="UniProtKB-UniRule"/>
</dbReference>
<dbReference type="PANTHER" id="PTHR33077:SF52">
    <property type="entry name" value="PROTEIN TIFY 11D"/>
    <property type="match status" value="1"/>
</dbReference>
<comment type="subcellular location">
    <subcellularLocation>
        <location evidence="2">Nucleus</location>
    </subcellularLocation>
</comment>
<organism evidence="5 6">
    <name type="scientific">Cucurbita maxima</name>
    <name type="common">Pumpkin</name>
    <name type="synonym">Winter squash</name>
    <dbReference type="NCBI Taxonomy" id="3661"/>
    <lineage>
        <taxon>Eukaryota</taxon>
        <taxon>Viridiplantae</taxon>
        <taxon>Streptophyta</taxon>
        <taxon>Embryophyta</taxon>
        <taxon>Tracheophyta</taxon>
        <taxon>Spermatophyta</taxon>
        <taxon>Magnoliopsida</taxon>
        <taxon>eudicotyledons</taxon>
        <taxon>Gunneridae</taxon>
        <taxon>Pentapetalae</taxon>
        <taxon>rosids</taxon>
        <taxon>fabids</taxon>
        <taxon>Cucurbitales</taxon>
        <taxon>Cucurbitaceae</taxon>
        <taxon>Cucurbiteae</taxon>
        <taxon>Cucurbita</taxon>
    </lineage>
</organism>
<dbReference type="GO" id="GO:0005634">
    <property type="term" value="C:nucleus"/>
    <property type="evidence" value="ECO:0007669"/>
    <property type="project" value="UniProtKB-SubCell"/>
</dbReference>
<comment type="function">
    <text evidence="2">Repressor of jasmonate responses.</text>
</comment>
<dbReference type="Proteomes" id="UP000504608">
    <property type="component" value="Unplaced"/>
</dbReference>
<evidence type="ECO:0000313" key="5">
    <source>
        <dbReference type="Proteomes" id="UP000504608"/>
    </source>
</evidence>
<feature type="domain" description="Tify" evidence="4">
    <location>
        <begin position="83"/>
        <end position="118"/>
    </location>
</feature>
<feature type="compositionally biased region" description="Polar residues" evidence="3">
    <location>
        <begin position="207"/>
        <end position="217"/>
    </location>
</feature>
<dbReference type="InterPro" id="IPR040390">
    <property type="entry name" value="TIFY/JAZ"/>
</dbReference>
<gene>
    <name evidence="6" type="primary">LOC111480006</name>
</gene>